<evidence type="ECO:0000313" key="6">
    <source>
        <dbReference type="Proteomes" id="UP000007963"/>
    </source>
</evidence>
<comment type="similarity">
    <text evidence="1">Belongs to the invertebrate defensin family.</text>
</comment>
<sequence length="104" mass="10862">MQFTKAIALFSLVATGLAVAAPEDNANANANGNTAPAKPVIGAGEPFDGDFDLLLGGKPNMMLNKRGYGCPNDYACSSYCSSIGRNGGYCGGFLWQTCKCNEKK</sequence>
<dbReference type="eggNOG" id="ENOG502T0IK">
    <property type="taxonomic scope" value="Eukaryota"/>
</dbReference>
<dbReference type="SUPFAM" id="SSF57095">
    <property type="entry name" value="Scorpion toxin-like"/>
    <property type="match status" value="1"/>
</dbReference>
<dbReference type="EMBL" id="CH476595">
    <property type="protein sequence ID" value="EAU38500.1"/>
    <property type="molecule type" value="Genomic_DNA"/>
</dbReference>
<dbReference type="GeneID" id="4316374"/>
<evidence type="ECO:0000256" key="3">
    <source>
        <dbReference type="SAM" id="SignalP"/>
    </source>
</evidence>
<reference evidence="6" key="1">
    <citation type="submission" date="2005-09" db="EMBL/GenBank/DDBJ databases">
        <title>Annotation of the Aspergillus terreus NIH2624 genome.</title>
        <authorList>
            <person name="Birren B.W."/>
            <person name="Lander E.S."/>
            <person name="Galagan J.E."/>
            <person name="Nusbaum C."/>
            <person name="Devon K."/>
            <person name="Henn M."/>
            <person name="Ma L.-J."/>
            <person name="Jaffe D.B."/>
            <person name="Butler J."/>
            <person name="Alvarez P."/>
            <person name="Gnerre S."/>
            <person name="Grabherr M."/>
            <person name="Kleber M."/>
            <person name="Mauceli E.W."/>
            <person name="Brockman W."/>
            <person name="Rounsley S."/>
            <person name="Young S.K."/>
            <person name="LaButti K."/>
            <person name="Pushparaj V."/>
            <person name="DeCaprio D."/>
            <person name="Crawford M."/>
            <person name="Koehrsen M."/>
            <person name="Engels R."/>
            <person name="Montgomery P."/>
            <person name="Pearson M."/>
            <person name="Howarth C."/>
            <person name="Larson L."/>
            <person name="Luoma S."/>
            <person name="White J."/>
            <person name="Alvarado L."/>
            <person name="Kodira C.D."/>
            <person name="Zeng Q."/>
            <person name="Oleary S."/>
            <person name="Yandava C."/>
            <person name="Denning D.W."/>
            <person name="Nierman W.C."/>
            <person name="Milne T."/>
            <person name="Madden K."/>
        </authorList>
    </citation>
    <scope>NUCLEOTIDE SEQUENCE [LARGE SCALE GENOMIC DNA]</scope>
    <source>
        <strain evidence="6">NIH 2624 / FGSC A1156</strain>
    </source>
</reference>
<dbReference type="Gene3D" id="3.30.30.10">
    <property type="entry name" value="Knottin, scorpion toxin-like"/>
    <property type="match status" value="1"/>
</dbReference>
<gene>
    <name evidence="5" type="ORF">ATEG_01743</name>
</gene>
<feature type="signal peptide" evidence="3">
    <location>
        <begin position="1"/>
        <end position="20"/>
    </location>
</feature>
<feature type="chain" id="PRO_5004170698" description="Invertebrate defensins family profile domain-containing protein" evidence="3">
    <location>
        <begin position="21"/>
        <end position="104"/>
    </location>
</feature>
<dbReference type="PROSITE" id="PS51378">
    <property type="entry name" value="INVERT_DEFENSINS"/>
    <property type="match status" value="1"/>
</dbReference>
<dbReference type="OrthoDB" id="2403773at2759"/>
<evidence type="ECO:0000256" key="2">
    <source>
        <dbReference type="ARBA" id="ARBA00023157"/>
    </source>
</evidence>
<keyword evidence="3" id="KW-0732">Signal</keyword>
<dbReference type="Proteomes" id="UP000007963">
    <property type="component" value="Unassembled WGS sequence"/>
</dbReference>
<dbReference type="GO" id="GO:0006952">
    <property type="term" value="P:defense response"/>
    <property type="evidence" value="ECO:0007669"/>
    <property type="project" value="InterPro"/>
</dbReference>
<dbReference type="InterPro" id="IPR036574">
    <property type="entry name" value="Scorpion_toxin-like_sf"/>
</dbReference>
<name>Q0CX41_ASPTN</name>
<dbReference type="AlphaFoldDB" id="Q0CX41"/>
<organism evidence="5 6">
    <name type="scientific">Aspergillus terreus (strain NIH 2624 / FGSC A1156)</name>
    <dbReference type="NCBI Taxonomy" id="341663"/>
    <lineage>
        <taxon>Eukaryota</taxon>
        <taxon>Fungi</taxon>
        <taxon>Dikarya</taxon>
        <taxon>Ascomycota</taxon>
        <taxon>Pezizomycotina</taxon>
        <taxon>Eurotiomycetes</taxon>
        <taxon>Eurotiomycetidae</taxon>
        <taxon>Eurotiales</taxon>
        <taxon>Aspergillaceae</taxon>
        <taxon>Aspergillus</taxon>
        <taxon>Aspergillus subgen. Circumdati</taxon>
    </lineage>
</organism>
<accession>Q0CX41</accession>
<feature type="domain" description="Invertebrate defensins family profile" evidence="4">
    <location>
        <begin position="67"/>
        <end position="102"/>
    </location>
</feature>
<dbReference type="HOGENOM" id="CLU_2249561_0_0_1"/>
<protein>
    <recommendedName>
        <fullName evidence="4">Invertebrate defensins family profile domain-containing protein</fullName>
    </recommendedName>
</protein>
<dbReference type="InterPro" id="IPR001542">
    <property type="entry name" value="Defensin_invertebrate/fungal"/>
</dbReference>
<dbReference type="RefSeq" id="XP_001209108.1">
    <property type="nucleotide sequence ID" value="XM_001209108.1"/>
</dbReference>
<evidence type="ECO:0000313" key="5">
    <source>
        <dbReference type="EMBL" id="EAU38500.1"/>
    </source>
</evidence>
<dbReference type="VEuPathDB" id="FungiDB:ATEG_01743"/>
<evidence type="ECO:0000256" key="1">
    <source>
        <dbReference type="ARBA" id="ARBA00007085"/>
    </source>
</evidence>
<keyword evidence="2" id="KW-1015">Disulfide bond</keyword>
<proteinExistence type="inferred from homology"/>
<evidence type="ECO:0000259" key="4">
    <source>
        <dbReference type="PROSITE" id="PS51378"/>
    </source>
</evidence>
<dbReference type="Pfam" id="PF01097">
    <property type="entry name" value="Defensin_2"/>
    <property type="match status" value="1"/>
</dbReference>